<feature type="region of interest" description="Disordered" evidence="1">
    <location>
        <begin position="1"/>
        <end position="56"/>
    </location>
</feature>
<gene>
    <name evidence="2" type="ORF">E2C01_049636</name>
</gene>
<protein>
    <submittedName>
        <fullName evidence="2">Uncharacterized protein</fullName>
    </submittedName>
</protein>
<feature type="compositionally biased region" description="Low complexity" evidence="1">
    <location>
        <begin position="11"/>
        <end position="35"/>
    </location>
</feature>
<dbReference type="EMBL" id="VSRR010013372">
    <property type="protein sequence ID" value="MPC55692.1"/>
    <property type="molecule type" value="Genomic_DNA"/>
</dbReference>
<reference evidence="2 3" key="1">
    <citation type="submission" date="2019-05" db="EMBL/GenBank/DDBJ databases">
        <title>Another draft genome of Portunus trituberculatus and its Hox gene families provides insights of decapod evolution.</title>
        <authorList>
            <person name="Jeong J.-H."/>
            <person name="Song I."/>
            <person name="Kim S."/>
            <person name="Choi T."/>
            <person name="Kim D."/>
            <person name="Ryu S."/>
            <person name="Kim W."/>
        </authorList>
    </citation>
    <scope>NUCLEOTIDE SEQUENCE [LARGE SCALE GENOMIC DNA]</scope>
    <source>
        <tissue evidence="2">Muscle</tissue>
    </source>
</reference>
<organism evidence="2 3">
    <name type="scientific">Portunus trituberculatus</name>
    <name type="common">Swimming crab</name>
    <name type="synonym">Neptunus trituberculatus</name>
    <dbReference type="NCBI Taxonomy" id="210409"/>
    <lineage>
        <taxon>Eukaryota</taxon>
        <taxon>Metazoa</taxon>
        <taxon>Ecdysozoa</taxon>
        <taxon>Arthropoda</taxon>
        <taxon>Crustacea</taxon>
        <taxon>Multicrustacea</taxon>
        <taxon>Malacostraca</taxon>
        <taxon>Eumalacostraca</taxon>
        <taxon>Eucarida</taxon>
        <taxon>Decapoda</taxon>
        <taxon>Pleocyemata</taxon>
        <taxon>Brachyura</taxon>
        <taxon>Eubrachyura</taxon>
        <taxon>Portunoidea</taxon>
        <taxon>Portunidae</taxon>
        <taxon>Portuninae</taxon>
        <taxon>Portunus</taxon>
    </lineage>
</organism>
<feature type="compositionally biased region" description="Basic residues" evidence="1">
    <location>
        <begin position="90"/>
        <end position="101"/>
    </location>
</feature>
<keyword evidence="3" id="KW-1185">Reference proteome</keyword>
<dbReference type="AlphaFoldDB" id="A0A5B7GA01"/>
<evidence type="ECO:0000313" key="3">
    <source>
        <dbReference type="Proteomes" id="UP000324222"/>
    </source>
</evidence>
<sequence>MEMSAVTTLNPKPTTTKCSPPSLLPSLPLTISSSPRPQPPPPGFITPAGDGREDCTARTGSLMKRGGAMDELRLTIAANKGKEESSAKSISHKRGHNAVRT</sequence>
<evidence type="ECO:0000313" key="2">
    <source>
        <dbReference type="EMBL" id="MPC55692.1"/>
    </source>
</evidence>
<feature type="region of interest" description="Disordered" evidence="1">
    <location>
        <begin position="79"/>
        <end position="101"/>
    </location>
</feature>
<accession>A0A5B7GA01</accession>
<name>A0A5B7GA01_PORTR</name>
<dbReference type="Proteomes" id="UP000324222">
    <property type="component" value="Unassembled WGS sequence"/>
</dbReference>
<proteinExistence type="predicted"/>
<feature type="compositionally biased region" description="Polar residues" evidence="1">
    <location>
        <begin position="1"/>
        <end position="10"/>
    </location>
</feature>
<comment type="caution">
    <text evidence="2">The sequence shown here is derived from an EMBL/GenBank/DDBJ whole genome shotgun (WGS) entry which is preliminary data.</text>
</comment>
<evidence type="ECO:0000256" key="1">
    <source>
        <dbReference type="SAM" id="MobiDB-lite"/>
    </source>
</evidence>